<evidence type="ECO:0000256" key="1">
    <source>
        <dbReference type="ARBA" id="ARBA00023015"/>
    </source>
</evidence>
<keyword evidence="6" id="KW-1185">Reference proteome</keyword>
<evidence type="ECO:0000256" key="3">
    <source>
        <dbReference type="ARBA" id="ARBA00023163"/>
    </source>
</evidence>
<evidence type="ECO:0000256" key="2">
    <source>
        <dbReference type="ARBA" id="ARBA00023125"/>
    </source>
</evidence>
<evidence type="ECO:0000259" key="4">
    <source>
        <dbReference type="PROSITE" id="PS50943"/>
    </source>
</evidence>
<dbReference type="AlphaFoldDB" id="A0A839SZ24"/>
<dbReference type="CDD" id="cd00093">
    <property type="entry name" value="HTH_XRE"/>
    <property type="match status" value="1"/>
</dbReference>
<dbReference type="InterPro" id="IPR010982">
    <property type="entry name" value="Lambda_DNA-bd_dom_sf"/>
</dbReference>
<dbReference type="InterPro" id="IPR050807">
    <property type="entry name" value="TransReg_Diox_bact_type"/>
</dbReference>
<name>A0A839SZ24_9PROT</name>
<evidence type="ECO:0000313" key="5">
    <source>
        <dbReference type="EMBL" id="MBB3066173.1"/>
    </source>
</evidence>
<dbReference type="SMART" id="SM00530">
    <property type="entry name" value="HTH_XRE"/>
    <property type="match status" value="1"/>
</dbReference>
<keyword evidence="2" id="KW-0238">DNA-binding</keyword>
<feature type="domain" description="HTH cro/C1-type" evidence="4">
    <location>
        <begin position="10"/>
        <end position="64"/>
    </location>
</feature>
<dbReference type="PANTHER" id="PTHR46797:SF23">
    <property type="entry name" value="HTH-TYPE TRANSCRIPTIONAL REGULATOR SUTR"/>
    <property type="match status" value="1"/>
</dbReference>
<protein>
    <recommendedName>
        <fullName evidence="4">HTH cro/C1-type domain-containing protein</fullName>
    </recommendedName>
</protein>
<dbReference type="EMBL" id="JACHXA010000007">
    <property type="protein sequence ID" value="MBB3066173.1"/>
    <property type="molecule type" value="Genomic_DNA"/>
</dbReference>
<sequence length="463" mass="51273">MPKVMVGTRLRERRRSLGITQVALAQKLDISPSYLNLIEHNKRGIAGSLLRRAAEALGLELDQLDGAAEYRLLEALEEIAYAPELQGIEVESESVDELIGRYPGWSRAIAALSRSEHEATEAARALADRLTHDPFLGETVHRMLTRIAAIRSAAEILKDFPDISVVDRDRFLSMIHDESRTLSSIGEALAAYFDKVEETDRNLTPLDEVDALFDARDNFFEEIEDAARNLGVISDSLPKPRYEKARVLAEEKLCDLIEGIVDGQPELETLTARNRARELLVNYAVAAILAPIDSFQPTAELLGYDIEALADSFSLDIETVCRRLTALPREDTVPQFGYLCANAAGTILEMRSLAGLVAPRYASACPLWVLYRAQQSPEAVIRQRALFPTGARFVFLARARNIGPTGFGKPRHYVTDMLVMSEADARKTIYAPGPMVPVEEVGPACRICPRKDCGHRVEDPFAG</sequence>
<gene>
    <name evidence="5" type="ORF">FHR98_002478</name>
</gene>
<dbReference type="InterPro" id="IPR001387">
    <property type="entry name" value="Cro/C1-type_HTH"/>
</dbReference>
<dbReference type="PANTHER" id="PTHR46797">
    <property type="entry name" value="HTH-TYPE TRANSCRIPTIONAL REGULATOR"/>
    <property type="match status" value="1"/>
</dbReference>
<comment type="caution">
    <text evidence="5">The sequence shown here is derived from an EMBL/GenBank/DDBJ whole genome shotgun (WGS) entry which is preliminary data.</text>
</comment>
<dbReference type="PROSITE" id="PS50943">
    <property type="entry name" value="HTH_CROC1"/>
    <property type="match status" value="1"/>
</dbReference>
<evidence type="ECO:0000313" key="6">
    <source>
        <dbReference type="Proteomes" id="UP000581135"/>
    </source>
</evidence>
<accession>A0A839SZ24</accession>
<reference evidence="5 6" key="1">
    <citation type="submission" date="2020-08" db="EMBL/GenBank/DDBJ databases">
        <title>Genomic Encyclopedia of Type Strains, Phase III (KMG-III): the genomes of soil and plant-associated and newly described type strains.</title>
        <authorList>
            <person name="Whitman W."/>
        </authorList>
    </citation>
    <scope>NUCLEOTIDE SEQUENCE [LARGE SCALE GENOMIC DNA]</scope>
    <source>
        <strain evidence="5 6">CECT 8803</strain>
    </source>
</reference>
<dbReference type="Gene3D" id="1.10.260.40">
    <property type="entry name" value="lambda repressor-like DNA-binding domains"/>
    <property type="match status" value="1"/>
</dbReference>
<dbReference type="Pfam" id="PF09856">
    <property type="entry name" value="ScfRs"/>
    <property type="match status" value="1"/>
</dbReference>
<dbReference type="InterPro" id="IPR018653">
    <property type="entry name" value="ScfR_C"/>
</dbReference>
<dbReference type="RefSeq" id="WP_183416998.1">
    <property type="nucleotide sequence ID" value="NZ_JACHXA010000007.1"/>
</dbReference>
<keyword evidence="1" id="KW-0805">Transcription regulation</keyword>
<dbReference type="GO" id="GO:0003700">
    <property type="term" value="F:DNA-binding transcription factor activity"/>
    <property type="evidence" value="ECO:0007669"/>
    <property type="project" value="TreeGrafter"/>
</dbReference>
<dbReference type="Proteomes" id="UP000581135">
    <property type="component" value="Unassembled WGS sequence"/>
</dbReference>
<organism evidence="5 6">
    <name type="scientific">Limibacillus halophilus</name>
    <dbReference type="NCBI Taxonomy" id="1579333"/>
    <lineage>
        <taxon>Bacteria</taxon>
        <taxon>Pseudomonadati</taxon>
        <taxon>Pseudomonadota</taxon>
        <taxon>Alphaproteobacteria</taxon>
        <taxon>Rhodospirillales</taxon>
        <taxon>Rhodovibrionaceae</taxon>
        <taxon>Limibacillus</taxon>
    </lineage>
</organism>
<proteinExistence type="predicted"/>
<dbReference type="SUPFAM" id="SSF47413">
    <property type="entry name" value="lambda repressor-like DNA-binding domains"/>
    <property type="match status" value="1"/>
</dbReference>
<dbReference type="GO" id="GO:0005829">
    <property type="term" value="C:cytosol"/>
    <property type="evidence" value="ECO:0007669"/>
    <property type="project" value="TreeGrafter"/>
</dbReference>
<dbReference type="Pfam" id="PF01381">
    <property type="entry name" value="HTH_3"/>
    <property type="match status" value="1"/>
</dbReference>
<dbReference type="GO" id="GO:0003677">
    <property type="term" value="F:DNA binding"/>
    <property type="evidence" value="ECO:0007669"/>
    <property type="project" value="UniProtKB-KW"/>
</dbReference>
<keyword evidence="3" id="KW-0804">Transcription</keyword>